<sequence length="182" mass="21233">MDKIKEEMLPLALAIVRHKQSIDKTVLLDNIDPEIIARLADLGIDYYAYSHYNLTTIIHIIKYFLVRGSTDHHSHITHALLNRIRPGEFTPYLQQFTLDCLSILQSTPHSAPKLLWFYHFLLKFNHTQVGRFCIKNMYNNTNLLVLFYLKVLTTINYSPQQVKTILIAHNNPVILHISMNFC</sequence>
<dbReference type="EMBL" id="CH672346">
    <property type="protein sequence ID" value="EEQ43119.1"/>
    <property type="molecule type" value="Genomic_DNA"/>
</dbReference>
<organism evidence="1 2">
    <name type="scientific">Candida albicans (strain WO-1)</name>
    <name type="common">Yeast</name>
    <dbReference type="NCBI Taxonomy" id="294748"/>
    <lineage>
        <taxon>Eukaryota</taxon>
        <taxon>Fungi</taxon>
        <taxon>Dikarya</taxon>
        <taxon>Ascomycota</taxon>
        <taxon>Saccharomycotina</taxon>
        <taxon>Pichiomycetes</taxon>
        <taxon>Debaryomycetaceae</taxon>
        <taxon>Candida/Lodderomyces clade</taxon>
        <taxon>Candida</taxon>
    </lineage>
</organism>
<dbReference type="AlphaFoldDB" id="C4YFW8"/>
<dbReference type="PaxDb" id="5476-C4YFW8"/>
<gene>
    <name evidence="1" type="ORF">CAWG_01356</name>
</gene>
<proteinExistence type="predicted"/>
<accession>C4YFW8</accession>
<evidence type="ECO:0000313" key="2">
    <source>
        <dbReference type="Proteomes" id="UP000001429"/>
    </source>
</evidence>
<name>C4YFW8_CANAW</name>
<dbReference type="OMA" id="YYAYSHY"/>
<reference evidence="1 2" key="1">
    <citation type="journal article" date="2009" name="Nature">
        <title>Evolution of pathogenicity and sexual reproduction in eight Candida genomes.</title>
        <authorList>
            <person name="Butler G."/>
            <person name="Rasmussen M.D."/>
            <person name="Lin M.F."/>
            <person name="Santos M.A."/>
            <person name="Sakthikumar S."/>
            <person name="Munro C.A."/>
            <person name="Rheinbay E."/>
            <person name="Grabherr M."/>
            <person name="Forche A."/>
            <person name="Reedy J.L."/>
            <person name="Agrafioti I."/>
            <person name="Arnaud M.B."/>
            <person name="Bates S."/>
            <person name="Brown A.J."/>
            <person name="Brunke S."/>
            <person name="Costanzo M.C."/>
            <person name="Fitzpatrick D.A."/>
            <person name="de Groot P.W."/>
            <person name="Harris D."/>
            <person name="Hoyer L.L."/>
            <person name="Hube B."/>
            <person name="Klis F.M."/>
            <person name="Kodira C."/>
            <person name="Lennard N."/>
            <person name="Logue M.E."/>
            <person name="Martin R."/>
            <person name="Neiman A.M."/>
            <person name="Nikolaou E."/>
            <person name="Quail M.A."/>
            <person name="Quinn J."/>
            <person name="Santos M.C."/>
            <person name="Schmitzberger F.F."/>
            <person name="Sherlock G."/>
            <person name="Shah P."/>
            <person name="Silverstein K.A."/>
            <person name="Skrzypek M.S."/>
            <person name="Soll D."/>
            <person name="Staggs R."/>
            <person name="Stansfield I."/>
            <person name="Stumpf M.P."/>
            <person name="Sudbery P.E."/>
            <person name="Srikantha T."/>
            <person name="Zeng Q."/>
            <person name="Berman J."/>
            <person name="Berriman M."/>
            <person name="Heitman J."/>
            <person name="Gow N.A."/>
            <person name="Lorenz M.C."/>
            <person name="Birren B.W."/>
            <person name="Kellis M."/>
            <person name="Cuomo C.A."/>
        </authorList>
    </citation>
    <scope>NUCLEOTIDE SEQUENCE [LARGE SCALE GENOMIC DNA]</scope>
    <source>
        <strain evidence="1 2">WO-1</strain>
    </source>
</reference>
<dbReference type="Proteomes" id="UP000001429">
    <property type="component" value="Chromosome 1"/>
</dbReference>
<dbReference type="HOGENOM" id="CLU_068488_0_0_1"/>
<protein>
    <submittedName>
        <fullName evidence="1">Uncharacterized protein</fullName>
    </submittedName>
</protein>
<keyword evidence="2" id="KW-1185">Reference proteome</keyword>
<evidence type="ECO:0000313" key="1">
    <source>
        <dbReference type="EMBL" id="EEQ43119.1"/>
    </source>
</evidence>